<feature type="active site" description="Charge relay system" evidence="5">
    <location>
        <position position="312"/>
    </location>
</feature>
<dbReference type="InterPro" id="IPR036852">
    <property type="entry name" value="Peptidase_S8/S53_dom_sf"/>
</dbReference>
<feature type="compositionally biased region" description="Pro residues" evidence="6">
    <location>
        <begin position="96"/>
        <end position="106"/>
    </location>
</feature>
<accession>A0A1I5K513</accession>
<dbReference type="PROSITE" id="PS51892">
    <property type="entry name" value="SUBTILASE"/>
    <property type="match status" value="1"/>
</dbReference>
<evidence type="ECO:0000256" key="3">
    <source>
        <dbReference type="ARBA" id="ARBA00022801"/>
    </source>
</evidence>
<feature type="active site" description="Charge relay system" evidence="5">
    <location>
        <position position="466"/>
    </location>
</feature>
<dbReference type="SUPFAM" id="SSF52743">
    <property type="entry name" value="Subtilisin-like"/>
    <property type="match status" value="1"/>
</dbReference>
<name>A0A1I5K513_9HYPH</name>
<feature type="region of interest" description="Disordered" evidence="6">
    <location>
        <begin position="89"/>
        <end position="130"/>
    </location>
</feature>
<comment type="similarity">
    <text evidence="1 5">Belongs to the peptidase S8 family.</text>
</comment>
<feature type="signal peptide" evidence="7">
    <location>
        <begin position="1"/>
        <end position="27"/>
    </location>
</feature>
<dbReference type="AlphaFoldDB" id="A0A1I5K513"/>
<feature type="active site" description="Charge relay system" evidence="5">
    <location>
        <position position="279"/>
    </location>
</feature>
<keyword evidence="4 5" id="KW-0720">Serine protease</keyword>
<evidence type="ECO:0000256" key="1">
    <source>
        <dbReference type="ARBA" id="ARBA00011073"/>
    </source>
</evidence>
<dbReference type="InterPro" id="IPR022398">
    <property type="entry name" value="Peptidase_S8_His-AS"/>
</dbReference>
<keyword evidence="2 5" id="KW-0645">Protease</keyword>
<evidence type="ECO:0000256" key="7">
    <source>
        <dbReference type="SAM" id="SignalP"/>
    </source>
</evidence>
<dbReference type="CDD" id="cd05561">
    <property type="entry name" value="Peptidases_S8_4"/>
    <property type="match status" value="1"/>
</dbReference>
<evidence type="ECO:0000256" key="2">
    <source>
        <dbReference type="ARBA" id="ARBA00022670"/>
    </source>
</evidence>
<dbReference type="EMBL" id="FOVR01000013">
    <property type="protein sequence ID" value="SFO80068.1"/>
    <property type="molecule type" value="Genomic_DNA"/>
</dbReference>
<keyword evidence="10" id="KW-1185">Reference proteome</keyword>
<dbReference type="GO" id="GO:0006508">
    <property type="term" value="P:proteolysis"/>
    <property type="evidence" value="ECO:0007669"/>
    <property type="project" value="UniProtKB-KW"/>
</dbReference>
<dbReference type="InterPro" id="IPR015500">
    <property type="entry name" value="Peptidase_S8_subtilisin-rel"/>
</dbReference>
<keyword evidence="7" id="KW-0732">Signal</keyword>
<dbReference type="Gene3D" id="3.40.50.200">
    <property type="entry name" value="Peptidase S8/S53 domain"/>
    <property type="match status" value="1"/>
</dbReference>
<evidence type="ECO:0000256" key="6">
    <source>
        <dbReference type="SAM" id="MobiDB-lite"/>
    </source>
</evidence>
<dbReference type="OrthoDB" id="5405281at2"/>
<protein>
    <submittedName>
        <fullName evidence="9">Subtilase family protein</fullName>
    </submittedName>
</protein>
<dbReference type="PANTHER" id="PTHR43806">
    <property type="entry name" value="PEPTIDASE S8"/>
    <property type="match status" value="1"/>
</dbReference>
<dbReference type="Pfam" id="PF00082">
    <property type="entry name" value="Peptidase_S8"/>
    <property type="match status" value="1"/>
</dbReference>
<dbReference type="InterPro" id="IPR050131">
    <property type="entry name" value="Peptidase_S8_subtilisin-like"/>
</dbReference>
<dbReference type="STRING" id="655353.SAMN04488056_11330"/>
<evidence type="ECO:0000256" key="4">
    <source>
        <dbReference type="ARBA" id="ARBA00022825"/>
    </source>
</evidence>
<dbReference type="PANTHER" id="PTHR43806:SF11">
    <property type="entry name" value="CEREVISIN-RELATED"/>
    <property type="match status" value="1"/>
</dbReference>
<evidence type="ECO:0000259" key="8">
    <source>
        <dbReference type="Pfam" id="PF00082"/>
    </source>
</evidence>
<sequence>MMKHVIRQKTGVAFIFGALMALPVAFAPTFSVAQTYDRYEQKPPYIRKPTRDRRPQRPSRSRDNATGAAIGFGIGLGLSIIDGARRQNEMQQPPANYRPPAAPPPRQGYRPAPRKPHQGARQPRPPRVTSRIQLPETLRVARAKPRIYSIGDKPWASDTEFVVALYPGLPDGAIDAFIADYGLDLIERTRIKLLDQVVLKLRYPEDMSPRDVLDMATDIRVFRAQPDYFYYPSSGEQSRASVPYAGLQYAFDRLGLEQSGAQANRLEASGEGVRLAVIDSGIRSDHPALTGAVSSRFTAFVPTGEAQLVPEHGTAVASIIAAQSGMRGMARNVSLLSAQVFQANAQGNMVADSFDIVRGIDWAVQQGADILNLSFAGGRDDLLEMALLKASEKGVVLVAAAGNEGADAPVAFPAAYAPVIAVTATDEEDALYVFANQGDDVELAAPGVDILVAVGTNGFALQSGTSMATAYISGAVALLLQKEPELSVEEIKQRLSGSALDLGPQGKDPLFGYGRLDVSRALAGGEPD</sequence>
<reference evidence="9 10" key="1">
    <citation type="submission" date="2016-10" db="EMBL/GenBank/DDBJ databases">
        <authorList>
            <person name="de Groot N.N."/>
        </authorList>
    </citation>
    <scope>NUCLEOTIDE SEQUENCE [LARGE SCALE GENOMIC DNA]</scope>
    <source>
        <strain evidence="9 10">CGMCC 1.9157</strain>
    </source>
</reference>
<keyword evidence="3 5" id="KW-0378">Hydrolase</keyword>
<evidence type="ECO:0000256" key="5">
    <source>
        <dbReference type="PROSITE-ProRule" id="PRU01240"/>
    </source>
</evidence>
<dbReference type="GO" id="GO:0004252">
    <property type="term" value="F:serine-type endopeptidase activity"/>
    <property type="evidence" value="ECO:0007669"/>
    <property type="project" value="UniProtKB-UniRule"/>
</dbReference>
<dbReference type="PROSITE" id="PS00137">
    <property type="entry name" value="SUBTILASE_HIS"/>
    <property type="match status" value="1"/>
</dbReference>
<dbReference type="InterPro" id="IPR000209">
    <property type="entry name" value="Peptidase_S8/S53_dom"/>
</dbReference>
<proteinExistence type="inferred from homology"/>
<gene>
    <name evidence="9" type="ORF">SAMN04488056_11330</name>
</gene>
<feature type="chain" id="PRO_5011739686" evidence="7">
    <location>
        <begin position="28"/>
        <end position="528"/>
    </location>
</feature>
<evidence type="ECO:0000313" key="10">
    <source>
        <dbReference type="Proteomes" id="UP000199236"/>
    </source>
</evidence>
<feature type="domain" description="Peptidase S8/S53" evidence="8">
    <location>
        <begin position="270"/>
        <end position="514"/>
    </location>
</feature>
<evidence type="ECO:0000313" key="9">
    <source>
        <dbReference type="EMBL" id="SFO80068.1"/>
    </source>
</evidence>
<feature type="region of interest" description="Disordered" evidence="6">
    <location>
        <begin position="41"/>
        <end position="67"/>
    </location>
</feature>
<organism evidence="9 10">
    <name type="scientific">Cohaesibacter marisflavi</name>
    <dbReference type="NCBI Taxonomy" id="655353"/>
    <lineage>
        <taxon>Bacteria</taxon>
        <taxon>Pseudomonadati</taxon>
        <taxon>Pseudomonadota</taxon>
        <taxon>Alphaproteobacteria</taxon>
        <taxon>Hyphomicrobiales</taxon>
        <taxon>Cohaesibacteraceae</taxon>
    </lineage>
</organism>
<dbReference type="Proteomes" id="UP000199236">
    <property type="component" value="Unassembled WGS sequence"/>
</dbReference>
<feature type="compositionally biased region" description="Basic and acidic residues" evidence="6">
    <location>
        <begin position="52"/>
        <end position="63"/>
    </location>
</feature>
<dbReference type="PRINTS" id="PR00723">
    <property type="entry name" value="SUBTILISIN"/>
</dbReference>